<dbReference type="GO" id="GO:0005737">
    <property type="term" value="C:cytoplasm"/>
    <property type="evidence" value="ECO:0007669"/>
    <property type="project" value="TreeGrafter"/>
</dbReference>
<evidence type="ECO:0000256" key="11">
    <source>
        <dbReference type="ARBA" id="ARBA00049047"/>
    </source>
</evidence>
<dbReference type="InterPro" id="IPR006653">
    <property type="entry name" value="Trp_synth_b_CS"/>
</dbReference>
<evidence type="ECO:0000256" key="6">
    <source>
        <dbReference type="ARBA" id="ARBA00022605"/>
    </source>
</evidence>
<dbReference type="PANTHER" id="PTHR48077:SF6">
    <property type="entry name" value="TRYPTOPHAN SYNTHASE"/>
    <property type="match status" value="1"/>
</dbReference>
<comment type="subunit">
    <text evidence="5 12">Tetramer of two alpha and two beta chains.</text>
</comment>
<evidence type="ECO:0000259" key="13">
    <source>
        <dbReference type="Pfam" id="PF00291"/>
    </source>
</evidence>
<dbReference type="EMBL" id="DTPE01000243">
    <property type="protein sequence ID" value="HGE75705.1"/>
    <property type="molecule type" value="Genomic_DNA"/>
</dbReference>
<reference evidence="14" key="1">
    <citation type="journal article" date="2020" name="mSystems">
        <title>Genome- and Community-Level Interaction Insights into Carbon Utilization and Element Cycling Functions of Hydrothermarchaeota in Hydrothermal Sediment.</title>
        <authorList>
            <person name="Zhou Z."/>
            <person name="Liu Y."/>
            <person name="Xu W."/>
            <person name="Pan J."/>
            <person name="Luo Z.H."/>
            <person name="Li M."/>
        </authorList>
    </citation>
    <scope>NUCLEOTIDE SEQUENCE [LARGE SCALE GENOMIC DNA]</scope>
    <source>
        <strain evidence="14">SpSt-966</strain>
    </source>
</reference>
<dbReference type="PIRSF" id="PIRSF500824">
    <property type="entry name" value="TrpB_prok"/>
    <property type="match status" value="1"/>
</dbReference>
<organism evidence="14">
    <name type="scientific">Mesoaciditoga lauensis</name>
    <dbReference type="NCBI Taxonomy" id="1495039"/>
    <lineage>
        <taxon>Bacteria</taxon>
        <taxon>Thermotogati</taxon>
        <taxon>Thermotogota</taxon>
        <taxon>Thermotogae</taxon>
        <taxon>Mesoaciditogales</taxon>
        <taxon>Mesoaciditogaceae</taxon>
        <taxon>Mesoaciditoga</taxon>
    </lineage>
</organism>
<dbReference type="GO" id="GO:0004834">
    <property type="term" value="F:tryptophan synthase activity"/>
    <property type="evidence" value="ECO:0007669"/>
    <property type="project" value="UniProtKB-UniRule"/>
</dbReference>
<keyword evidence="10 12" id="KW-0456">Lyase</keyword>
<dbReference type="PANTHER" id="PTHR48077">
    <property type="entry name" value="TRYPTOPHAN SYNTHASE-RELATED"/>
    <property type="match status" value="1"/>
</dbReference>
<dbReference type="Gene3D" id="3.40.50.1100">
    <property type="match status" value="2"/>
</dbReference>
<comment type="caution">
    <text evidence="14">The sequence shown here is derived from an EMBL/GenBank/DDBJ whole genome shotgun (WGS) entry which is preliminary data.</text>
</comment>
<evidence type="ECO:0000256" key="9">
    <source>
        <dbReference type="ARBA" id="ARBA00023141"/>
    </source>
</evidence>
<comment type="similarity">
    <text evidence="4 12">Belongs to the TrpB family.</text>
</comment>
<evidence type="ECO:0000256" key="5">
    <source>
        <dbReference type="ARBA" id="ARBA00011270"/>
    </source>
</evidence>
<evidence type="ECO:0000256" key="4">
    <source>
        <dbReference type="ARBA" id="ARBA00009982"/>
    </source>
</evidence>
<evidence type="ECO:0000256" key="7">
    <source>
        <dbReference type="ARBA" id="ARBA00022822"/>
    </source>
</evidence>
<evidence type="ECO:0000256" key="10">
    <source>
        <dbReference type="ARBA" id="ARBA00023239"/>
    </source>
</evidence>
<dbReference type="EC" id="4.2.1.20" evidence="12"/>
<dbReference type="NCBIfam" id="NF009057">
    <property type="entry name" value="PRK12391.1"/>
    <property type="match status" value="1"/>
</dbReference>
<dbReference type="Pfam" id="PF00291">
    <property type="entry name" value="PALP"/>
    <property type="match status" value="1"/>
</dbReference>
<dbReference type="NCBIfam" id="TIGR01415">
    <property type="entry name" value="trpB_rel"/>
    <property type="match status" value="1"/>
</dbReference>
<comment type="pathway">
    <text evidence="3 12">Amino-acid biosynthesis; L-tryptophan biosynthesis; L-tryptophan from chorismate: step 5/5.</text>
</comment>
<dbReference type="SUPFAM" id="SSF53686">
    <property type="entry name" value="Tryptophan synthase beta subunit-like PLP-dependent enzymes"/>
    <property type="match status" value="1"/>
</dbReference>
<proteinExistence type="inferred from homology"/>
<dbReference type="PIRSF" id="PIRSF001413">
    <property type="entry name" value="Trp_syn_beta"/>
    <property type="match status" value="1"/>
</dbReference>
<accession>A0A7V3VTI9</accession>
<evidence type="ECO:0000256" key="3">
    <source>
        <dbReference type="ARBA" id="ARBA00004733"/>
    </source>
</evidence>
<dbReference type="InterPro" id="IPR036052">
    <property type="entry name" value="TrpB-like_PALP_sf"/>
</dbReference>
<dbReference type="GO" id="GO:0052684">
    <property type="term" value="F:L-serine hydro-lyase (adding indole, L-tryptophan-forming) activity"/>
    <property type="evidence" value="ECO:0007669"/>
    <property type="project" value="TreeGrafter"/>
</dbReference>
<dbReference type="HAMAP" id="MF_00133">
    <property type="entry name" value="Trp_synth_beta"/>
    <property type="match status" value="1"/>
</dbReference>
<protein>
    <recommendedName>
        <fullName evidence="12">Tryptophan synthase beta chain</fullName>
        <ecNumber evidence="12">4.2.1.20</ecNumber>
    </recommendedName>
</protein>
<keyword evidence="8 12" id="KW-0663">Pyridoxal phosphate</keyword>
<dbReference type="GO" id="GO:0030170">
    <property type="term" value="F:pyridoxal phosphate binding"/>
    <property type="evidence" value="ECO:0007669"/>
    <property type="project" value="InterPro"/>
</dbReference>
<dbReference type="UniPathway" id="UPA00035">
    <property type="reaction ID" value="UER00044"/>
</dbReference>
<dbReference type="InterPro" id="IPR006316">
    <property type="entry name" value="Trp_synth_b-like"/>
</dbReference>
<comment type="catalytic activity">
    <reaction evidence="11 12">
        <text>(1S,2R)-1-C-(indol-3-yl)glycerol 3-phosphate + L-serine = D-glyceraldehyde 3-phosphate + L-tryptophan + H2O</text>
        <dbReference type="Rhea" id="RHEA:10532"/>
        <dbReference type="ChEBI" id="CHEBI:15377"/>
        <dbReference type="ChEBI" id="CHEBI:33384"/>
        <dbReference type="ChEBI" id="CHEBI:57912"/>
        <dbReference type="ChEBI" id="CHEBI:58866"/>
        <dbReference type="ChEBI" id="CHEBI:59776"/>
        <dbReference type="EC" id="4.2.1.20"/>
    </reaction>
</comment>
<feature type="domain" description="Tryptophan synthase beta chain-like PALP" evidence="13">
    <location>
        <begin position="75"/>
        <end position="412"/>
    </location>
</feature>
<evidence type="ECO:0000313" key="14">
    <source>
        <dbReference type="EMBL" id="HGE75705.1"/>
    </source>
</evidence>
<keyword evidence="9 12" id="KW-0057">Aromatic amino acid biosynthesis</keyword>
<dbReference type="InterPro" id="IPR023026">
    <property type="entry name" value="Trp_synth_beta/beta-like"/>
</dbReference>
<evidence type="ECO:0000256" key="2">
    <source>
        <dbReference type="ARBA" id="ARBA00002786"/>
    </source>
</evidence>
<evidence type="ECO:0000256" key="1">
    <source>
        <dbReference type="ARBA" id="ARBA00001933"/>
    </source>
</evidence>
<sequence length="423" mass="46853">MERFINLKMEDIPRYWYNVKADLPFDLDPPLDPQTMKPIDPQKLEVLFPKTLVMQEATKERNIEIPAKVREAYMLYRPTPLVRALGLEKALKTPAHIYYKNESVSPTGSHKLNTALAQAYFNLAEGTSKISTETGAGQWGSALAFAGAYFGLDVNVFMVKISFEQKPSRKYMVNFFNGKIHPSPSNFTDYGKKVIEAKPDSNGSLGMAISEAIEFALSKEKTHYSLGSVLDHVLLHQTVIGQEAKKQMEIAGEEPDVLMGCFGGGSNFGGFVLPFVPLKMKKTSLEIIACEPSECPSITKGEYKYDYGDTAHLTPMMKMYTLGSEFVPPPIYAGGLRYHGASPLISRLVKEGYMKAIAISQQEAFDSAQLFAMSEGIIPAPETSHVIAGVLRYARECIKTGEKKVIAFNFSGHGLLDLNSYIK</sequence>
<gene>
    <name evidence="12" type="primary">trpB</name>
    <name evidence="14" type="ORF">ENX73_06225</name>
</gene>
<evidence type="ECO:0000256" key="12">
    <source>
        <dbReference type="HAMAP-Rule" id="MF_00133"/>
    </source>
</evidence>
<evidence type="ECO:0000256" key="8">
    <source>
        <dbReference type="ARBA" id="ARBA00022898"/>
    </source>
</evidence>
<dbReference type="PROSITE" id="PS00168">
    <property type="entry name" value="TRP_SYNTHASE_BETA"/>
    <property type="match status" value="1"/>
</dbReference>
<comment type="function">
    <text evidence="2 12">The beta subunit is responsible for the synthesis of L-tryptophan from indole and L-serine.</text>
</comment>
<name>A0A7V3VTI9_9BACT</name>
<dbReference type="AlphaFoldDB" id="A0A7V3VTI9"/>
<keyword evidence="7 12" id="KW-0822">Tryptophan biosynthesis</keyword>
<keyword evidence="6 12" id="KW-0028">Amino-acid biosynthesis</keyword>
<comment type="cofactor">
    <cofactor evidence="1 12">
        <name>pyridoxal 5'-phosphate</name>
        <dbReference type="ChEBI" id="CHEBI:597326"/>
    </cofactor>
</comment>
<dbReference type="InterPro" id="IPR001926">
    <property type="entry name" value="TrpB-like_PALP"/>
</dbReference>
<feature type="modified residue" description="N6-(pyridoxal phosphate)lysine" evidence="12">
    <location>
        <position position="111"/>
    </location>
</feature>